<dbReference type="SMART" id="SM01207">
    <property type="entry name" value="G3P_acyltransf"/>
    <property type="match status" value="1"/>
</dbReference>
<dbReference type="Pfam" id="PF02660">
    <property type="entry name" value="G3P_acyltransf"/>
    <property type="match status" value="1"/>
</dbReference>
<accession>A0A1H3YYG7</accession>
<dbReference type="AlphaFoldDB" id="A0A1H3YYG7"/>
<dbReference type="EC" id="2.3.1.275" evidence="10"/>
<evidence type="ECO:0000313" key="11">
    <source>
        <dbReference type="EMBL" id="SEA16516.1"/>
    </source>
</evidence>
<dbReference type="HAMAP" id="MF_01043">
    <property type="entry name" value="PlsY"/>
    <property type="match status" value="1"/>
</dbReference>
<organism evidence="11 12">
    <name type="scientific">Alistipes timonensis JC136</name>
    <dbReference type="NCBI Taxonomy" id="1033731"/>
    <lineage>
        <taxon>Bacteria</taxon>
        <taxon>Pseudomonadati</taxon>
        <taxon>Bacteroidota</taxon>
        <taxon>Bacteroidia</taxon>
        <taxon>Bacteroidales</taxon>
        <taxon>Rikenellaceae</taxon>
        <taxon>Alistipes</taxon>
    </lineage>
</organism>
<evidence type="ECO:0000256" key="2">
    <source>
        <dbReference type="ARBA" id="ARBA00022516"/>
    </source>
</evidence>
<dbReference type="Proteomes" id="UP000183253">
    <property type="component" value="Unassembled WGS sequence"/>
</dbReference>
<keyword evidence="9 10" id="KW-1208">Phospholipid metabolism</keyword>
<evidence type="ECO:0000256" key="7">
    <source>
        <dbReference type="ARBA" id="ARBA00023136"/>
    </source>
</evidence>
<dbReference type="PANTHER" id="PTHR30309:SF0">
    <property type="entry name" value="GLYCEROL-3-PHOSPHATE ACYLTRANSFERASE-RELATED"/>
    <property type="match status" value="1"/>
</dbReference>
<keyword evidence="12" id="KW-1185">Reference proteome</keyword>
<evidence type="ECO:0000256" key="10">
    <source>
        <dbReference type="HAMAP-Rule" id="MF_01043"/>
    </source>
</evidence>
<sequence length="232" mass="25523">MILTIYTATTMIIIAYLLGSIPSAVWIGKKYYGIDIREHGSKNAGTTNTLRVLGRRAALPVFALDFLKGFVAVTLIELMQYDDLIGMNDIINLKIGAVFAAVLGHIFPIFAGFRGGKGVATLVGAVTGIYPPVALLCFGVWFVMLMVSHYVSLSSMIAGCCFPVFTLISPKVNGSVPFVVFSFVIAILLIYTHRKNIERLKAGTESKIYIWKPRHINPGEKPEKKDKEHDRA</sequence>
<comment type="similarity">
    <text evidence="10">Belongs to the PlsY family.</text>
</comment>
<feature type="transmembrane region" description="Helical" evidence="10">
    <location>
        <begin position="150"/>
        <end position="168"/>
    </location>
</feature>
<evidence type="ECO:0000256" key="8">
    <source>
        <dbReference type="ARBA" id="ARBA00023209"/>
    </source>
</evidence>
<evidence type="ECO:0000256" key="1">
    <source>
        <dbReference type="ARBA" id="ARBA00022475"/>
    </source>
</evidence>
<name>A0A1H3YYG7_9BACT</name>
<comment type="subunit">
    <text evidence="10">Probably interacts with PlsX.</text>
</comment>
<dbReference type="PANTHER" id="PTHR30309">
    <property type="entry name" value="INNER MEMBRANE PROTEIN YGIH"/>
    <property type="match status" value="1"/>
</dbReference>
<feature type="transmembrane region" description="Helical" evidence="10">
    <location>
        <begin position="174"/>
        <end position="191"/>
    </location>
</feature>
<dbReference type="GO" id="GO:0005886">
    <property type="term" value="C:plasma membrane"/>
    <property type="evidence" value="ECO:0007669"/>
    <property type="project" value="UniProtKB-SubCell"/>
</dbReference>
<gene>
    <name evidence="10" type="primary">plsY</name>
    <name evidence="11" type="ORF">SAMN05444145_10226</name>
</gene>
<dbReference type="GO" id="GO:0043772">
    <property type="term" value="F:acyl-phosphate glycerol-3-phosphate acyltransferase activity"/>
    <property type="evidence" value="ECO:0007669"/>
    <property type="project" value="UniProtKB-UniRule"/>
</dbReference>
<comment type="subcellular location">
    <subcellularLocation>
        <location evidence="10">Cell membrane</location>
        <topology evidence="10">Multi-pass membrane protein</topology>
    </subcellularLocation>
</comment>
<comment type="pathway">
    <text evidence="10">Lipid metabolism; phospholipid metabolism.</text>
</comment>
<dbReference type="STRING" id="1033731.SAMN05444145_10226"/>
<dbReference type="EMBL" id="FNRI01000002">
    <property type="protein sequence ID" value="SEA16516.1"/>
    <property type="molecule type" value="Genomic_DNA"/>
</dbReference>
<feature type="transmembrane region" description="Helical" evidence="10">
    <location>
        <begin position="91"/>
        <end position="113"/>
    </location>
</feature>
<dbReference type="RefSeq" id="WP_010264348.1">
    <property type="nucleotide sequence ID" value="NZ_CAEG01000012.1"/>
</dbReference>
<evidence type="ECO:0000256" key="5">
    <source>
        <dbReference type="ARBA" id="ARBA00022989"/>
    </source>
</evidence>
<keyword evidence="7 10" id="KW-0472">Membrane</keyword>
<evidence type="ECO:0000256" key="6">
    <source>
        <dbReference type="ARBA" id="ARBA00023098"/>
    </source>
</evidence>
<dbReference type="UniPathway" id="UPA00085"/>
<reference evidence="11 12" key="1">
    <citation type="submission" date="2016-10" db="EMBL/GenBank/DDBJ databases">
        <authorList>
            <person name="de Groot N.N."/>
        </authorList>
    </citation>
    <scope>NUCLEOTIDE SEQUENCE [LARGE SCALE GENOMIC DNA]</scope>
    <source>
        <strain evidence="11 12">DSM 25383</strain>
    </source>
</reference>
<comment type="function">
    <text evidence="10">Catalyzes the transfer of an acyl group from acyl-phosphate (acyl-PO(4)) to glycerol-3-phosphate (G3P) to form lysophosphatidic acid (LPA). This enzyme utilizes acyl-phosphate as fatty acyl donor, but not acyl-CoA or acyl-ACP.</text>
</comment>
<keyword evidence="5 10" id="KW-1133">Transmembrane helix</keyword>
<evidence type="ECO:0000313" key="12">
    <source>
        <dbReference type="Proteomes" id="UP000183253"/>
    </source>
</evidence>
<keyword evidence="6 10" id="KW-0443">Lipid metabolism</keyword>
<dbReference type="OrthoDB" id="9777124at2"/>
<keyword evidence="4 10" id="KW-0812">Transmembrane</keyword>
<evidence type="ECO:0000256" key="9">
    <source>
        <dbReference type="ARBA" id="ARBA00023264"/>
    </source>
</evidence>
<keyword evidence="8 10" id="KW-0594">Phospholipid biosynthesis</keyword>
<keyword evidence="1 10" id="KW-1003">Cell membrane</keyword>
<feature type="transmembrane region" description="Helical" evidence="10">
    <location>
        <begin position="5"/>
        <end position="27"/>
    </location>
</feature>
<evidence type="ECO:0000256" key="3">
    <source>
        <dbReference type="ARBA" id="ARBA00022679"/>
    </source>
</evidence>
<keyword evidence="2 10" id="KW-0444">Lipid biosynthesis</keyword>
<keyword evidence="3 10" id="KW-0808">Transferase</keyword>
<proteinExistence type="inferred from homology"/>
<comment type="catalytic activity">
    <reaction evidence="10">
        <text>an acyl phosphate + sn-glycerol 3-phosphate = a 1-acyl-sn-glycero-3-phosphate + phosphate</text>
        <dbReference type="Rhea" id="RHEA:34075"/>
        <dbReference type="ChEBI" id="CHEBI:43474"/>
        <dbReference type="ChEBI" id="CHEBI:57597"/>
        <dbReference type="ChEBI" id="CHEBI:57970"/>
        <dbReference type="ChEBI" id="CHEBI:59918"/>
        <dbReference type="EC" id="2.3.1.275"/>
    </reaction>
</comment>
<protein>
    <recommendedName>
        <fullName evidence="10">Glycerol-3-phosphate acyltransferase</fullName>
    </recommendedName>
    <alternativeName>
        <fullName evidence="10">Acyl-PO4 G3P acyltransferase</fullName>
    </alternativeName>
    <alternativeName>
        <fullName evidence="10">Acyl-phosphate--glycerol-3-phosphate acyltransferase</fullName>
    </alternativeName>
    <alternativeName>
        <fullName evidence="10">G3P acyltransferase</fullName>
        <shortName evidence="10">GPAT</shortName>
        <ecNumber evidence="10">2.3.1.275</ecNumber>
    </alternativeName>
    <alternativeName>
        <fullName evidence="10">Lysophosphatidic acid synthase</fullName>
        <shortName evidence="10">LPA synthase</shortName>
    </alternativeName>
</protein>
<evidence type="ECO:0000256" key="4">
    <source>
        <dbReference type="ARBA" id="ARBA00022692"/>
    </source>
</evidence>
<dbReference type="InterPro" id="IPR003811">
    <property type="entry name" value="G3P_acylTferase_PlsY"/>
</dbReference>
<dbReference type="GO" id="GO:0008654">
    <property type="term" value="P:phospholipid biosynthetic process"/>
    <property type="evidence" value="ECO:0007669"/>
    <property type="project" value="UniProtKB-UniRule"/>
</dbReference>
<feature type="transmembrane region" description="Helical" evidence="10">
    <location>
        <begin position="119"/>
        <end position="143"/>
    </location>
</feature>
<dbReference type="NCBIfam" id="TIGR00023">
    <property type="entry name" value="glycerol-3-phosphate 1-O-acyltransferase PlsY"/>
    <property type="match status" value="1"/>
</dbReference>
<keyword evidence="11" id="KW-0012">Acyltransferase</keyword>